<name>A0A1G7SZA2_9ACTN</name>
<organism evidence="3 4">
    <name type="scientific">Sinosporangium album</name>
    <dbReference type="NCBI Taxonomy" id="504805"/>
    <lineage>
        <taxon>Bacteria</taxon>
        <taxon>Bacillati</taxon>
        <taxon>Actinomycetota</taxon>
        <taxon>Actinomycetes</taxon>
        <taxon>Streptosporangiales</taxon>
        <taxon>Streptosporangiaceae</taxon>
        <taxon>Sinosporangium</taxon>
    </lineage>
</organism>
<dbReference type="PANTHER" id="PTHR35149:SF1">
    <property type="entry name" value="DUF5655 DOMAIN-CONTAINING PROTEIN"/>
    <property type="match status" value="1"/>
</dbReference>
<dbReference type="InterPro" id="IPR036388">
    <property type="entry name" value="WH-like_DNA-bd_sf"/>
</dbReference>
<evidence type="ECO:0000259" key="1">
    <source>
        <dbReference type="Pfam" id="PF03235"/>
    </source>
</evidence>
<dbReference type="STRING" id="504805.SAMN05421505_10333"/>
<dbReference type="InterPro" id="IPR004919">
    <property type="entry name" value="GmrSD_N"/>
</dbReference>
<reference evidence="3 4" key="1">
    <citation type="submission" date="2016-10" db="EMBL/GenBank/DDBJ databases">
        <authorList>
            <person name="de Groot N.N."/>
        </authorList>
    </citation>
    <scope>NUCLEOTIDE SEQUENCE [LARGE SCALE GENOMIC DNA]</scope>
    <source>
        <strain evidence="3 4">CPCC 201354</strain>
    </source>
</reference>
<proteinExistence type="predicted"/>
<evidence type="ECO:0000313" key="4">
    <source>
        <dbReference type="Proteomes" id="UP000198923"/>
    </source>
</evidence>
<protein>
    <submittedName>
        <fullName evidence="3">Alkylated DNA nucleotide flippase Atl1, participates in nucleotide excision repair, Ada-like DNA-binding domain</fullName>
    </submittedName>
</protein>
<feature type="domain" description="GmrSD restriction endonucleases C-terminal" evidence="2">
    <location>
        <begin position="300"/>
        <end position="441"/>
    </location>
</feature>
<dbReference type="Pfam" id="PF07510">
    <property type="entry name" value="GmrSD_C"/>
    <property type="match status" value="1"/>
</dbReference>
<evidence type="ECO:0000313" key="3">
    <source>
        <dbReference type="EMBL" id="SDG28393.1"/>
    </source>
</evidence>
<accession>A0A1G7SZA2</accession>
<dbReference type="Proteomes" id="UP000198923">
    <property type="component" value="Unassembled WGS sequence"/>
</dbReference>
<dbReference type="InterPro" id="IPR036217">
    <property type="entry name" value="MethylDNA_cys_MeTrfase_DNAb"/>
</dbReference>
<keyword evidence="3" id="KW-0238">DNA-binding</keyword>
<evidence type="ECO:0000259" key="2">
    <source>
        <dbReference type="Pfam" id="PF07510"/>
    </source>
</evidence>
<dbReference type="SUPFAM" id="SSF46767">
    <property type="entry name" value="Methylated DNA-protein cysteine methyltransferase, C-terminal domain"/>
    <property type="match status" value="1"/>
</dbReference>
<sequence length="581" mass="65791">MNEFADHVERYTLVPTQLDRDSWIKLVERDPAAGGEDGIGNAYRFFKGQLEELIDDDSNSRDWYQSIEKVAVGKLSFVEISAQPGDNVYRIFESLNNTGLKLTQADLLRNYLFMRLPIAGERIYGRYWLPMQKLFDEQQLVDLIWLDLVIKRGGRPTNQHSIYRDQQRHLSGLESESEIEEWVSELYRMALVFRRILHPDEENNTTIGKALDRLHRWKAKVVYPVALKVMLAYEDRLVDPDGVADILRVVESYMVRQMLIGMGRAGNNVMLIDLVRSLDDEVPSAQSVTRTLTHQRGRFPTDEMVREAILEHPFYWRGKPYQKEFVLRCLEEGIGRNEKIDFDSSNLSIEHILPQSLTPDWKTDLEHDINPEGTVEELHETIVHTLGNLTLSAYNGSLSNKPFAAKKHILAGSGLAMNLRIAKEDRWGAAEIKKRGEELADLAITIWPGPDDTVKVDPVSPKLALARKVLSEIPSGRWTNYLVIAQVAGIHRRTVSKWIEELSLPNSHRVLKSDGSIPAKLPTGVTDSGEQLQILRSEGVIFGGNGRASKKCHIGMVDLLKIIEGVEGDDSPPSQGELDFA</sequence>
<dbReference type="EMBL" id="FNCN01000003">
    <property type="protein sequence ID" value="SDG28393.1"/>
    <property type="molecule type" value="Genomic_DNA"/>
</dbReference>
<dbReference type="InterPro" id="IPR011089">
    <property type="entry name" value="GmrSD_C"/>
</dbReference>
<feature type="domain" description="GmrSD restriction endonucleases N-terminal" evidence="1">
    <location>
        <begin position="9"/>
        <end position="113"/>
    </location>
</feature>
<dbReference type="GO" id="GO:0003677">
    <property type="term" value="F:DNA binding"/>
    <property type="evidence" value="ECO:0007669"/>
    <property type="project" value="UniProtKB-KW"/>
</dbReference>
<dbReference type="PANTHER" id="PTHR35149">
    <property type="entry name" value="SLL5132 PROTEIN"/>
    <property type="match status" value="1"/>
</dbReference>
<dbReference type="Gene3D" id="1.10.10.10">
    <property type="entry name" value="Winged helix-like DNA-binding domain superfamily/Winged helix DNA-binding domain"/>
    <property type="match status" value="1"/>
</dbReference>
<gene>
    <name evidence="3" type="ORF">SAMN05421505_10333</name>
</gene>
<dbReference type="AlphaFoldDB" id="A0A1G7SZA2"/>
<keyword evidence="4" id="KW-1185">Reference proteome</keyword>
<dbReference type="Pfam" id="PF03235">
    <property type="entry name" value="GmrSD_N"/>
    <property type="match status" value="1"/>
</dbReference>